<dbReference type="KEGG" id="mru:mru_1996"/>
<gene>
    <name evidence="2" type="ordered locus">mru_1996</name>
</gene>
<dbReference type="InterPro" id="IPR013783">
    <property type="entry name" value="Ig-like_fold"/>
</dbReference>
<dbReference type="EMBL" id="CP001719">
    <property type="protein sequence ID" value="ADC47846.1"/>
    <property type="molecule type" value="Genomic_DNA"/>
</dbReference>
<dbReference type="eggNOG" id="arCOG02486">
    <property type="taxonomic scope" value="Archaea"/>
</dbReference>
<accession>D3E0C2</accession>
<dbReference type="InterPro" id="IPR008964">
    <property type="entry name" value="Invasin/intimin_cell_adhesion"/>
</dbReference>
<proteinExistence type="predicted"/>
<dbReference type="PATRIC" id="fig|634498.28.peg.1997"/>
<protein>
    <submittedName>
        <fullName evidence="2">Adhesin-like protein</fullName>
    </submittedName>
</protein>
<keyword evidence="3" id="KW-1185">Reference proteome</keyword>
<evidence type="ECO:0000256" key="1">
    <source>
        <dbReference type="SAM" id="MobiDB-lite"/>
    </source>
</evidence>
<dbReference type="Gene3D" id="2.60.40.10">
    <property type="entry name" value="Immunoglobulins"/>
    <property type="match status" value="3"/>
</dbReference>
<organism evidence="2 3">
    <name type="scientific">Methanobrevibacter ruminantium (strain ATCC 35063 / DSM 1093 / JCM 13430 / OCM 146 / M1)</name>
    <name type="common">Methanobacterium ruminantium</name>
    <dbReference type="NCBI Taxonomy" id="634498"/>
    <lineage>
        <taxon>Archaea</taxon>
        <taxon>Methanobacteriati</taxon>
        <taxon>Methanobacteriota</taxon>
        <taxon>Methanomada group</taxon>
        <taxon>Methanobacteria</taxon>
        <taxon>Methanobacteriales</taxon>
        <taxon>Methanobacteriaceae</taxon>
        <taxon>Methanobrevibacter</taxon>
    </lineage>
</organism>
<feature type="region of interest" description="Disordered" evidence="1">
    <location>
        <begin position="66"/>
        <end position="92"/>
    </location>
</feature>
<reference evidence="2 3" key="1">
    <citation type="journal article" date="2010" name="PLoS ONE">
        <title>The genome sequence of the rumen methanogen Methanobrevibacter ruminantium reveals new possibilities for controlling ruminant methane emissions.</title>
        <authorList>
            <person name="Leahy S.C."/>
            <person name="Kelly W.J."/>
            <person name="Altermann E."/>
            <person name="Ronimus R.S."/>
            <person name="Yeoman C.J."/>
            <person name="Pacheco D.M."/>
            <person name="Li D."/>
            <person name="Kong Z."/>
            <person name="McTavish S."/>
            <person name="Sang C."/>
            <person name="Lambie S.C."/>
            <person name="Janssen P.H."/>
            <person name="Dey D."/>
            <person name="Attwood G.T."/>
        </authorList>
    </citation>
    <scope>NUCLEOTIDE SEQUENCE [LARGE SCALE GENOMIC DNA]</scope>
    <source>
        <strain evidence="3">ATCC 35063 / DSM 1093 / JCM 13430 / OCM 146 / M1</strain>
    </source>
</reference>
<dbReference type="SUPFAM" id="SSF49373">
    <property type="entry name" value="Invasin/intimin cell-adhesion fragments"/>
    <property type="match status" value="1"/>
</dbReference>
<dbReference type="STRING" id="634498.mru_1996"/>
<dbReference type="HOGENOM" id="CLU_248794_0_0_2"/>
<sequence>MKYKKELIFICFIICMLSMASVCASDVNDTYINQNDLKIDNQDNCINYEKVVYTEENLENNLISTEDSLEDSNSIEPSDSFKQKNSLNEGNSDERLNPEIDVALNSIHVNETAEVNVTVRNASGYVLVSVDDQSFNKDLTDYQARFNITGLGFGNHNIAVYYGGDDNYLPGFKLETISVEKYQTQISEIEIGEVYYGEDAIIEVSVPNGVEGDITIKINDTLQTVITEAIHDGMALFSVSGLAVGSYSLDATYNGNDYYENDTASAEFEVKKADPNLSVVSFECTVYDNATILASINEEIHDEFVNITVGDEKYEDCPIEDYGMIAFTGGVLSNFSSYRILIEYGGNENFESAMIEAFVTPKKITTYGLDIIAQNISINDDEIISVVVPDHVDDVVVWVDGQSYRNCSFENNVAVFNVTGLGEGVYTVTATVNDTEFDHKNFTSIFTVSKVLPSIGISINETEIYVGDNVKIIVSLPIDVSENVSIVFDDRELSQKPVDGNATFYIDCLSYGNKSVPAIYYGDEKYRTAVESINFTVNKVPSFLNVAVENISISDNEVINFSLANDASGNITVIVNDETYIVAVSGGKGTLTVPKLNQGVYSVNASYNGDGKYLPSLNNSESFKVLVNSGQMEIIDERNNTVSVYLWDGATGNLSVKIDGKVYNATVVDGFAQVVISNASYGAHHAYVLYEDNESDLKLESVVDVFVPKYLSPIGINSSILKVGDIGYINVTVPMGASGNISLEIDGKSYLIAIDNGIAEFEVENLTAGDKTIFVKYSGDKVYSQNSTSESLTVFKQESSTHCSIEDISVGDVAQIKITGPSDVLGTVIVIINGSEYTASISNGEGILNVYNLQNGDYDIELSYLENSKYLSSEYRDNLSVSKIQTAISSSNIVCQYNYEGYLNVSLKDIKGNPISCAELSIDLDGVKNLVSDVNGQVKIPTKDLDANDYSVLISFAGDEKYLPSNATVNVTVNKDIPQIIASNLIADYKSDDYLIIGLEDSQSNPLAGFDLSIALNGIDGDYDVYSTDSNGIVKVPIKDLAANDYIASIVFKGNANYDAINSTVKVTVEKALSSLFALDLVTVHESDDYMIIALKDSCGNPLVGFDLSVDLNGIDGDYSFNEVYSTDSNGMVKVSTKDLDANTYDVKVKFDGNENYTESNITGSIIVREDIIIVPNASIAFTANDSSVSAILSNLDGVPISNASLDISVNGDESTLITDANGRVAIKINGNSTVIASYKDENNLSTTGYLNVIVKDNITVVEKNNTIYVNQTVEVPVYINQTVEVPVYINQTVEVPVYVNVTPNRTATMIVYNNMTTVAVAKVDGRVGEYFYVSLKDAKGNPLANKLVQIGFNGRVYDRTTNATGGVGLQINLGNEGKYTFAICFLGDDNYTGSFEVALITVSKHSPKLTAPAKSFKASAKTKSLTATFKSSNGNPISGKKLSFTVNGKTYTGTTNAKGVATVKISLNKKGTYSCTVKYAGDTMYKATTTKFNVKIV</sequence>
<name>D3E0C2_METRM</name>
<feature type="compositionally biased region" description="Polar residues" evidence="1">
    <location>
        <begin position="66"/>
        <end position="77"/>
    </location>
</feature>
<evidence type="ECO:0000313" key="2">
    <source>
        <dbReference type="EMBL" id="ADC47846.1"/>
    </source>
</evidence>
<dbReference type="Proteomes" id="UP000008680">
    <property type="component" value="Chromosome"/>
</dbReference>
<evidence type="ECO:0000313" key="3">
    <source>
        <dbReference type="Proteomes" id="UP000008680"/>
    </source>
</evidence>